<organism evidence="2 3">
    <name type="scientific">Bacillus cereus</name>
    <dbReference type="NCBI Taxonomy" id="1396"/>
    <lineage>
        <taxon>Bacteria</taxon>
        <taxon>Bacillati</taxon>
        <taxon>Bacillota</taxon>
        <taxon>Bacilli</taxon>
        <taxon>Bacillales</taxon>
        <taxon>Bacillaceae</taxon>
        <taxon>Bacillus</taxon>
        <taxon>Bacillus cereus group</taxon>
    </lineage>
</organism>
<dbReference type="InterPro" id="IPR008160">
    <property type="entry name" value="Collagen"/>
</dbReference>
<sequence length="305" mass="29082">MSYESGNYSKGLNQDGFISAGAIDPGIVGPTLPPIPSFTLPTGPTGATGPTGPTGDTGVTGATGPTGPTGVPGITGPTGPTGDTGVTGATGPTGDTGATGATGPTGDTGVTGATGPTGDTGATGATGPTGDTGATGITGPTGVTPTTSTKSIQFGGSNAGFQLVAGSPGAASQTLPYVTAGAGSVVGFAASINVVNLSPGTYLLQVCDNVFNNAVAPLVGQIVSTITFTVTSSITGTIVFSIKPTDIGPQPVKIFNPSPVVAPATVTWTSTIPGNPVAITDAISLFIVPTITQSAVYAVSISTAI</sequence>
<feature type="region of interest" description="Disordered" evidence="1">
    <location>
        <begin position="39"/>
        <end position="150"/>
    </location>
</feature>
<evidence type="ECO:0000256" key="1">
    <source>
        <dbReference type="SAM" id="MobiDB-lite"/>
    </source>
</evidence>
<gene>
    <name evidence="2" type="ORF">COK05_04925</name>
</gene>
<evidence type="ECO:0000313" key="3">
    <source>
        <dbReference type="Proteomes" id="UP000224386"/>
    </source>
</evidence>
<name>A0A2B2M3D6_BACCE</name>
<evidence type="ECO:0000313" key="2">
    <source>
        <dbReference type="EMBL" id="PFQ50353.1"/>
    </source>
</evidence>
<accession>A0A2B2M3D6</accession>
<dbReference type="EMBL" id="NVAP01000010">
    <property type="protein sequence ID" value="PFQ50353.1"/>
    <property type="molecule type" value="Genomic_DNA"/>
</dbReference>
<dbReference type="PANTHER" id="PTHR24637:SF422">
    <property type="entry name" value="COLLAGEN IV NC1 DOMAIN-CONTAINING PROTEIN"/>
    <property type="match status" value="1"/>
</dbReference>
<dbReference type="Proteomes" id="UP000224386">
    <property type="component" value="Unassembled WGS sequence"/>
</dbReference>
<proteinExistence type="predicted"/>
<feature type="compositionally biased region" description="Low complexity" evidence="1">
    <location>
        <begin position="41"/>
        <end position="147"/>
    </location>
</feature>
<comment type="caution">
    <text evidence="2">The sequence shown here is derived from an EMBL/GenBank/DDBJ whole genome shotgun (WGS) entry which is preliminary data.</text>
</comment>
<evidence type="ECO:0008006" key="4">
    <source>
        <dbReference type="Google" id="ProtNLM"/>
    </source>
</evidence>
<dbReference type="NCBIfam" id="TIGR03720">
    <property type="entry name" value="exospor_lead"/>
    <property type="match status" value="1"/>
</dbReference>
<protein>
    <recommendedName>
        <fullName evidence="4">Collagen-like protein</fullName>
    </recommendedName>
</protein>
<dbReference type="RefSeq" id="WP_098611688.1">
    <property type="nucleotide sequence ID" value="NZ_NVAP01000010.1"/>
</dbReference>
<dbReference type="InterPro" id="IPR021201">
    <property type="entry name" value="Leader_pep_exosporium"/>
</dbReference>
<dbReference type="PANTHER" id="PTHR24637">
    <property type="entry name" value="COLLAGEN"/>
    <property type="match status" value="1"/>
</dbReference>
<dbReference type="AlphaFoldDB" id="A0A2B2M3D6"/>
<dbReference type="Pfam" id="PF01391">
    <property type="entry name" value="Collagen"/>
    <property type="match status" value="1"/>
</dbReference>
<reference evidence="2 3" key="1">
    <citation type="submission" date="2017-09" db="EMBL/GenBank/DDBJ databases">
        <title>Large-scale bioinformatics analysis of Bacillus genomes uncovers conserved roles of natural products in bacterial physiology.</title>
        <authorList>
            <consortium name="Agbiome Team Llc"/>
            <person name="Bleich R.M."/>
            <person name="Grubbs K.J."/>
            <person name="Santa Maria K.C."/>
            <person name="Allen S.E."/>
            <person name="Farag S."/>
            <person name="Shank E.A."/>
            <person name="Bowers A."/>
        </authorList>
    </citation>
    <scope>NUCLEOTIDE SEQUENCE [LARGE SCALE GENOMIC DNA]</scope>
    <source>
        <strain evidence="2 3">AFS070861</strain>
    </source>
</reference>